<proteinExistence type="predicted"/>
<dbReference type="InParanoid" id="A0A7M7KTV8"/>
<dbReference type="AlphaFoldDB" id="A0A7M7KTV8"/>
<name>A0A7M7KTV8_VARDE</name>
<dbReference type="KEGG" id="vde:111254862"/>
<feature type="region of interest" description="Disordered" evidence="1">
    <location>
        <begin position="177"/>
        <end position="196"/>
    </location>
</feature>
<feature type="region of interest" description="Disordered" evidence="1">
    <location>
        <begin position="592"/>
        <end position="625"/>
    </location>
</feature>
<protein>
    <submittedName>
        <fullName evidence="2">Uncharacterized protein</fullName>
    </submittedName>
</protein>
<sequence>MEELKRYENCLGRLQEAAALSETSSVEAFSYRDFLRNVQELRRHIALQTMEAKGQLALIEATCDRLRDEIPEALSLVAPHRLGEFRRVCQKSFEPKTPVKVQTPLSGRKKLSRDAMAHARKLIDRETTGNMTPKSPKIRTPVSARKVVLNKSFLPHTYQSIHKKTYLSALKHKLVQSPSSTPQLPMYKKRSKMPLERKSATKTLIASLSKFVSAPMRQDTHTVLKEELKTDSDTPKIPRSKLCKVESVDRRAPIQMCEPVVSESIYPMQPTNATLGSSNINTATPEMKQRIMFFNNPNVESIHQRYVAIQDSEELTCLLPTKAAAKQSTTPERPIIRPRKTNMPLTPPRPLLFDLTSKKSVTPTMPTVRRPSEIGLSTGGKSATCGKKRMTKTPSPPCCTSRGARLCLAAKLDNIPNGQNERTLEALAISSQQAVIQKTLVAEDCTPEMPSSRMTFKPSLVERSVIASDSKESNFSENCTAIIETAGVQADEVPSVCMKKTPELRQCFQGTLLKTPVLQISNNNVCQPKVYKIQSTDVKGVKVTNRVAHEVKTVQTNSVQKKMQPPSKDSENKLKIATKTPVKFADNRTLLKTPAKTPRNQVLSVSLRTNEKLTRPSKMQRQATK</sequence>
<dbReference type="RefSeq" id="XP_022671896.1">
    <property type="nucleotide sequence ID" value="XM_022816161.1"/>
</dbReference>
<feature type="region of interest" description="Disordered" evidence="1">
    <location>
        <begin position="323"/>
        <end position="397"/>
    </location>
</feature>
<keyword evidence="3" id="KW-1185">Reference proteome</keyword>
<accession>A0A7M7KTV8</accession>
<dbReference type="Proteomes" id="UP000594260">
    <property type="component" value="Unplaced"/>
</dbReference>
<dbReference type="EnsemblMetazoa" id="XM_022816161">
    <property type="protein sequence ID" value="XP_022671896"/>
    <property type="gene ID" value="LOC111254862"/>
</dbReference>
<feature type="compositionally biased region" description="Polar residues" evidence="1">
    <location>
        <begin position="598"/>
        <end position="608"/>
    </location>
</feature>
<dbReference type="EnsemblMetazoa" id="XM_022816162">
    <property type="protein sequence ID" value="XP_022671897"/>
    <property type="gene ID" value="LOC111254862"/>
</dbReference>
<dbReference type="GeneID" id="111254862"/>
<dbReference type="RefSeq" id="XP_022671895.1">
    <property type="nucleotide sequence ID" value="XM_022816160.1"/>
</dbReference>
<organism evidence="2 3">
    <name type="scientific">Varroa destructor</name>
    <name type="common">Honeybee mite</name>
    <dbReference type="NCBI Taxonomy" id="109461"/>
    <lineage>
        <taxon>Eukaryota</taxon>
        <taxon>Metazoa</taxon>
        <taxon>Ecdysozoa</taxon>
        <taxon>Arthropoda</taxon>
        <taxon>Chelicerata</taxon>
        <taxon>Arachnida</taxon>
        <taxon>Acari</taxon>
        <taxon>Parasitiformes</taxon>
        <taxon>Mesostigmata</taxon>
        <taxon>Gamasina</taxon>
        <taxon>Dermanyssoidea</taxon>
        <taxon>Varroidae</taxon>
        <taxon>Varroa</taxon>
    </lineage>
</organism>
<evidence type="ECO:0000313" key="2">
    <source>
        <dbReference type="EnsemblMetazoa" id="XP_022671896"/>
    </source>
</evidence>
<evidence type="ECO:0000313" key="3">
    <source>
        <dbReference type="Proteomes" id="UP000594260"/>
    </source>
</evidence>
<dbReference type="RefSeq" id="XP_022671897.1">
    <property type="nucleotide sequence ID" value="XM_022816162.1"/>
</dbReference>
<evidence type="ECO:0000256" key="1">
    <source>
        <dbReference type="SAM" id="MobiDB-lite"/>
    </source>
</evidence>
<dbReference type="EnsemblMetazoa" id="XM_022816160">
    <property type="protein sequence ID" value="XP_022671895"/>
    <property type="gene ID" value="LOC111254862"/>
</dbReference>
<reference evidence="2" key="1">
    <citation type="submission" date="2021-01" db="UniProtKB">
        <authorList>
            <consortium name="EnsemblMetazoa"/>
        </authorList>
    </citation>
    <scope>IDENTIFICATION</scope>
</reference>